<keyword evidence="4" id="KW-1185">Reference proteome</keyword>
<reference evidence="3" key="1">
    <citation type="journal article" date="2020" name="Stud. Mycol.">
        <title>101 Dothideomycetes genomes: a test case for predicting lifestyles and emergence of pathogens.</title>
        <authorList>
            <person name="Haridas S."/>
            <person name="Albert R."/>
            <person name="Binder M."/>
            <person name="Bloem J."/>
            <person name="Labutti K."/>
            <person name="Salamov A."/>
            <person name="Andreopoulos B."/>
            <person name="Baker S."/>
            <person name="Barry K."/>
            <person name="Bills G."/>
            <person name="Bluhm B."/>
            <person name="Cannon C."/>
            <person name="Castanera R."/>
            <person name="Culley D."/>
            <person name="Daum C."/>
            <person name="Ezra D."/>
            <person name="Gonzalez J."/>
            <person name="Henrissat B."/>
            <person name="Kuo A."/>
            <person name="Liang C."/>
            <person name="Lipzen A."/>
            <person name="Lutzoni F."/>
            <person name="Magnuson J."/>
            <person name="Mondo S."/>
            <person name="Nolan M."/>
            <person name="Ohm R."/>
            <person name="Pangilinan J."/>
            <person name="Park H.-J."/>
            <person name="Ramirez L."/>
            <person name="Alfaro M."/>
            <person name="Sun H."/>
            <person name="Tritt A."/>
            <person name="Yoshinaga Y."/>
            <person name="Zwiers L.-H."/>
            <person name="Turgeon B."/>
            <person name="Goodwin S."/>
            <person name="Spatafora J."/>
            <person name="Crous P."/>
            <person name="Grigoriev I."/>
        </authorList>
    </citation>
    <scope>NUCLEOTIDE SEQUENCE</scope>
    <source>
        <strain evidence="3">CBS 113979</strain>
    </source>
</reference>
<protein>
    <recommendedName>
        <fullName evidence="5">Secreted protein</fullName>
    </recommendedName>
</protein>
<feature type="chain" id="PRO_5026076945" description="Secreted protein" evidence="2">
    <location>
        <begin position="17"/>
        <end position="121"/>
    </location>
</feature>
<name>A0A6G1GVI4_9PEZI</name>
<feature type="region of interest" description="Disordered" evidence="1">
    <location>
        <begin position="60"/>
        <end position="121"/>
    </location>
</feature>
<dbReference type="EMBL" id="ML977165">
    <property type="protein sequence ID" value="KAF1984822.1"/>
    <property type="molecule type" value="Genomic_DNA"/>
</dbReference>
<feature type="signal peptide" evidence="2">
    <location>
        <begin position="1"/>
        <end position="16"/>
    </location>
</feature>
<dbReference type="AlphaFoldDB" id="A0A6G1GVI4"/>
<keyword evidence="2" id="KW-0732">Signal</keyword>
<gene>
    <name evidence="3" type="ORF">K402DRAFT_118887</name>
</gene>
<accession>A0A6G1GVI4</accession>
<dbReference type="Proteomes" id="UP000800041">
    <property type="component" value="Unassembled WGS sequence"/>
</dbReference>
<proteinExistence type="predicted"/>
<feature type="compositionally biased region" description="Basic residues" evidence="1">
    <location>
        <begin position="67"/>
        <end position="76"/>
    </location>
</feature>
<evidence type="ECO:0000256" key="2">
    <source>
        <dbReference type="SAM" id="SignalP"/>
    </source>
</evidence>
<organism evidence="3 4">
    <name type="scientific">Aulographum hederae CBS 113979</name>
    <dbReference type="NCBI Taxonomy" id="1176131"/>
    <lineage>
        <taxon>Eukaryota</taxon>
        <taxon>Fungi</taxon>
        <taxon>Dikarya</taxon>
        <taxon>Ascomycota</taxon>
        <taxon>Pezizomycotina</taxon>
        <taxon>Dothideomycetes</taxon>
        <taxon>Pleosporomycetidae</taxon>
        <taxon>Aulographales</taxon>
        <taxon>Aulographaceae</taxon>
    </lineage>
</organism>
<evidence type="ECO:0000256" key="1">
    <source>
        <dbReference type="SAM" id="MobiDB-lite"/>
    </source>
</evidence>
<sequence>MLCCCVSLLHLSSCSSVIFTFYQFSFCRNVDQATRTAAFLSPLLQFAELSIAQTMTPSSSTRIVSRAIRRRRRRRERREAFRTVPSPCQPPPVISPPAISTASSFQPPDHKSGTKTRRRNA</sequence>
<evidence type="ECO:0000313" key="4">
    <source>
        <dbReference type="Proteomes" id="UP000800041"/>
    </source>
</evidence>
<evidence type="ECO:0008006" key="5">
    <source>
        <dbReference type="Google" id="ProtNLM"/>
    </source>
</evidence>
<evidence type="ECO:0000313" key="3">
    <source>
        <dbReference type="EMBL" id="KAF1984822.1"/>
    </source>
</evidence>